<protein>
    <submittedName>
        <fullName evidence="3">Ribonuclease mrp subunit rmp1</fullName>
    </submittedName>
</protein>
<dbReference type="GO" id="GO:0000172">
    <property type="term" value="C:ribonuclease MRP complex"/>
    <property type="evidence" value="ECO:0007669"/>
    <property type="project" value="InterPro"/>
</dbReference>
<dbReference type="AlphaFoldDB" id="A0A8H5QT69"/>
<dbReference type="GO" id="GO:0042134">
    <property type="term" value="F:rRNA primary transcript binding"/>
    <property type="evidence" value="ECO:0007669"/>
    <property type="project" value="InterPro"/>
</dbReference>
<comment type="caution">
    <text evidence="3">The sequence shown here is derived from an EMBL/GenBank/DDBJ whole genome shotgun (WGS) entry which is preliminary data.</text>
</comment>
<dbReference type="EMBL" id="JAAQRI010000307">
    <property type="protein sequence ID" value="KAF5619401.1"/>
    <property type="molecule type" value="Genomic_DNA"/>
</dbReference>
<dbReference type="InterPro" id="IPR047205">
    <property type="entry name" value="RMP1"/>
</dbReference>
<feature type="compositionally biased region" description="Basic and acidic residues" evidence="1">
    <location>
        <begin position="197"/>
        <end position="222"/>
    </location>
</feature>
<feature type="compositionally biased region" description="Basic and acidic residues" evidence="1">
    <location>
        <begin position="159"/>
        <end position="171"/>
    </location>
</feature>
<dbReference type="GO" id="GO:0000466">
    <property type="term" value="P:maturation of 5.8S rRNA from tricistronic rRNA transcript (SSU-rRNA, 5.8S rRNA, LSU-rRNA)"/>
    <property type="evidence" value="ECO:0007669"/>
    <property type="project" value="TreeGrafter"/>
</dbReference>
<dbReference type="Pfam" id="PF20945">
    <property type="entry name" value="RMP1"/>
    <property type="match status" value="1"/>
</dbReference>
<feature type="compositionally biased region" description="Polar residues" evidence="1">
    <location>
        <begin position="242"/>
        <end position="252"/>
    </location>
</feature>
<accession>A0A8H5QT69</accession>
<dbReference type="PANTHER" id="PTHR37792">
    <property type="entry name" value="RIBONUCLEASE MRP PROTEIN SUBUNIT RMP1"/>
    <property type="match status" value="1"/>
</dbReference>
<dbReference type="Proteomes" id="UP000530670">
    <property type="component" value="Unassembled WGS sequence"/>
</dbReference>
<dbReference type="PANTHER" id="PTHR37792:SF1">
    <property type="entry name" value="RIBONUCLEASE MRP PROTEIN SUBUNIT RMP1"/>
    <property type="match status" value="1"/>
</dbReference>
<organism evidence="3 4">
    <name type="scientific">Fusarium tjaetaba</name>
    <dbReference type="NCBI Taxonomy" id="1567544"/>
    <lineage>
        <taxon>Eukaryota</taxon>
        <taxon>Fungi</taxon>
        <taxon>Dikarya</taxon>
        <taxon>Ascomycota</taxon>
        <taxon>Pezizomycotina</taxon>
        <taxon>Sordariomycetes</taxon>
        <taxon>Hypocreomycetidae</taxon>
        <taxon>Hypocreales</taxon>
        <taxon>Nectriaceae</taxon>
        <taxon>Fusarium</taxon>
        <taxon>Fusarium fujikuroi species complex</taxon>
    </lineage>
</organism>
<dbReference type="InterPro" id="IPR047204">
    <property type="entry name" value="RMP1_RBD"/>
</dbReference>
<dbReference type="GO" id="GO:0000294">
    <property type="term" value="P:nuclear-transcribed mRNA catabolic process, RNase MRP-dependent"/>
    <property type="evidence" value="ECO:0007669"/>
    <property type="project" value="TreeGrafter"/>
</dbReference>
<evidence type="ECO:0000256" key="1">
    <source>
        <dbReference type="SAM" id="MobiDB-lite"/>
    </source>
</evidence>
<evidence type="ECO:0000259" key="2">
    <source>
        <dbReference type="Pfam" id="PF20945"/>
    </source>
</evidence>
<dbReference type="RefSeq" id="XP_037201018.1">
    <property type="nucleotide sequence ID" value="XM_037344910.1"/>
</dbReference>
<keyword evidence="4" id="KW-1185">Reference proteome</keyword>
<dbReference type="GeneID" id="59297180"/>
<feature type="region of interest" description="Disordered" evidence="1">
    <location>
        <begin position="187"/>
        <end position="277"/>
    </location>
</feature>
<feature type="domain" description="RNase MRP protein 1 RNA binding" evidence="2">
    <location>
        <begin position="23"/>
        <end position="130"/>
    </location>
</feature>
<evidence type="ECO:0000313" key="3">
    <source>
        <dbReference type="EMBL" id="KAF5619401.1"/>
    </source>
</evidence>
<dbReference type="CDD" id="cd22573">
    <property type="entry name" value="RMP1_RBD"/>
    <property type="match status" value="1"/>
</dbReference>
<gene>
    <name evidence="3" type="ORF">FTJAE_11916</name>
</gene>
<sequence>MTTPPDPALLATTNDSLAPLIPILNGFAHRHKNQHSSTHWWSSFSILRRAVRNLVNDLNSRPRKVKSGGVKRDVHPALARAKWMMRHVVPGAFVWVANRMLVSTHSTFSQLAADNQHAPLGLLLLSVLARTNTILSQLVPDHDHDPPISSSAKPMPSEPSKHETSDLRADDAPNAGVDMGVAISREELMSTQKKTKPVPDSRSKDLKLKEYETKTTHIDTKRIPSKSDTIDKPRKKTKSSDELSSLFGSLSSKNGAANKPKKKKKKGDAFSSLFDSL</sequence>
<feature type="region of interest" description="Disordered" evidence="1">
    <location>
        <begin position="138"/>
        <end position="175"/>
    </location>
</feature>
<evidence type="ECO:0000313" key="4">
    <source>
        <dbReference type="Proteomes" id="UP000530670"/>
    </source>
</evidence>
<dbReference type="OrthoDB" id="5414547at2759"/>
<reference evidence="3 4" key="1">
    <citation type="submission" date="2020-05" db="EMBL/GenBank/DDBJ databases">
        <title>Identification and distribution of gene clusters putatively required for synthesis of sphingolipid metabolism inhibitors in phylogenetically diverse species of the filamentous fungus Fusarium.</title>
        <authorList>
            <person name="Kim H.-S."/>
            <person name="Busman M."/>
            <person name="Brown D.W."/>
            <person name="Divon H."/>
            <person name="Uhlig S."/>
            <person name="Proctor R.H."/>
        </authorList>
    </citation>
    <scope>NUCLEOTIDE SEQUENCE [LARGE SCALE GENOMIC DNA]</scope>
    <source>
        <strain evidence="3 4">NRRL 66243</strain>
    </source>
</reference>
<name>A0A8H5QT69_9HYPO</name>
<proteinExistence type="predicted"/>